<evidence type="ECO:0000256" key="1">
    <source>
        <dbReference type="SAM" id="MobiDB-lite"/>
    </source>
</evidence>
<dbReference type="PANTHER" id="PTHR35617:SF3">
    <property type="entry name" value="CORE-BINDING (CB) DOMAIN-CONTAINING PROTEIN"/>
    <property type="match status" value="1"/>
</dbReference>
<proteinExistence type="predicted"/>
<accession>A0ABR3LVN9</accession>
<organism evidence="2 3">
    <name type="scientific">Cirrhinus molitorella</name>
    <name type="common">mud carp</name>
    <dbReference type="NCBI Taxonomy" id="172907"/>
    <lineage>
        <taxon>Eukaryota</taxon>
        <taxon>Metazoa</taxon>
        <taxon>Chordata</taxon>
        <taxon>Craniata</taxon>
        <taxon>Vertebrata</taxon>
        <taxon>Euteleostomi</taxon>
        <taxon>Actinopterygii</taxon>
        <taxon>Neopterygii</taxon>
        <taxon>Teleostei</taxon>
        <taxon>Ostariophysi</taxon>
        <taxon>Cypriniformes</taxon>
        <taxon>Cyprinidae</taxon>
        <taxon>Labeoninae</taxon>
        <taxon>Labeonini</taxon>
        <taxon>Cirrhinus</taxon>
    </lineage>
</organism>
<evidence type="ECO:0000313" key="2">
    <source>
        <dbReference type="EMBL" id="KAL1256560.1"/>
    </source>
</evidence>
<dbReference type="Proteomes" id="UP001558613">
    <property type="component" value="Unassembled WGS sequence"/>
</dbReference>
<feature type="region of interest" description="Disordered" evidence="1">
    <location>
        <begin position="42"/>
        <end position="80"/>
    </location>
</feature>
<feature type="region of interest" description="Disordered" evidence="1">
    <location>
        <begin position="235"/>
        <end position="262"/>
    </location>
</feature>
<evidence type="ECO:0008006" key="4">
    <source>
        <dbReference type="Google" id="ProtNLM"/>
    </source>
</evidence>
<comment type="caution">
    <text evidence="2">The sequence shown here is derived from an EMBL/GenBank/DDBJ whole genome shotgun (WGS) entry which is preliminary data.</text>
</comment>
<name>A0ABR3LVN9_9TELE</name>
<dbReference type="PANTHER" id="PTHR35617">
    <property type="entry name" value="PHAGE_INTEGRASE DOMAIN-CONTAINING PROTEIN"/>
    <property type="match status" value="1"/>
</dbReference>
<gene>
    <name evidence="2" type="ORF">QQF64_012105</name>
</gene>
<feature type="region of interest" description="Disordered" evidence="1">
    <location>
        <begin position="484"/>
        <end position="510"/>
    </location>
</feature>
<dbReference type="EMBL" id="JAYMGO010000018">
    <property type="protein sequence ID" value="KAL1256560.1"/>
    <property type="molecule type" value="Genomic_DNA"/>
</dbReference>
<protein>
    <recommendedName>
        <fullName evidence="4">CCHC-type domain-containing protein</fullName>
    </recommendedName>
</protein>
<reference evidence="2 3" key="1">
    <citation type="submission" date="2023-09" db="EMBL/GenBank/DDBJ databases">
        <authorList>
            <person name="Wang M."/>
        </authorList>
    </citation>
    <scope>NUCLEOTIDE SEQUENCE [LARGE SCALE GENOMIC DNA]</scope>
    <source>
        <strain evidence="2">GT-2023</strain>
        <tissue evidence="2">Liver</tissue>
    </source>
</reference>
<keyword evidence="3" id="KW-1185">Reference proteome</keyword>
<feature type="compositionally biased region" description="Low complexity" evidence="1">
    <location>
        <begin position="489"/>
        <end position="500"/>
    </location>
</feature>
<evidence type="ECO:0000313" key="3">
    <source>
        <dbReference type="Proteomes" id="UP001558613"/>
    </source>
</evidence>
<sequence length="510" mass="55722">MADVDKARFLDAPVSQVGLFGDTVEDFAQQFSAVQKQSEAISHILPRRGSTKPSSAKPPAARRRGRPPAAAASAPPPAPSAEVVNLQALPQEEADPALELLCPVRALHVYVDRTRSFRRSEQLFVCFGGQQKGNAVSKQRLAHWVADAITLAYEAQVGRWLATPIFGTRSGVLLASFGVLLWFVAYKGAEIDNGSGEEEFARRVNVSSVPGETWRKGGACWCSGSQRLHQEMDQDPIMPDTHAGASQHVEGAEAADRDDGDNQTVDEFIDEIERVIRVRGLNSADQVDFILSHLRGSALDEIKLYGEHLRDYSYSLSQLLNAALQQSSTIVSDPQLALRDQFIEGVRDPTLRRELRRFVRERPQCTLFDVRDEAMMWCAEDKPRSANVARSRNISSEVDVSEQANSSCTVPNELAVTLQEVVKVITQQGRAIGELTEAVRELTMQKASVLGKSTKPKFRPKYTDDGQPICLRCEGVGHVARTCTAPHGSKAQSSSASASAVPGKGVPPLQ</sequence>